<reference evidence="2" key="1">
    <citation type="submission" date="2022-05" db="EMBL/GenBank/DDBJ databases">
        <title>The Musa troglodytarum L. genome provides insights into the mechanism of non-climacteric behaviour and enrichment of carotenoids.</title>
        <authorList>
            <person name="Wang J."/>
        </authorList>
    </citation>
    <scope>NUCLEOTIDE SEQUENCE</scope>
    <source>
        <tissue evidence="2">Leaf</tissue>
    </source>
</reference>
<dbReference type="Proteomes" id="UP001055439">
    <property type="component" value="Chromosome 1"/>
</dbReference>
<feature type="compositionally biased region" description="Basic and acidic residues" evidence="1">
    <location>
        <begin position="89"/>
        <end position="101"/>
    </location>
</feature>
<gene>
    <name evidence="2" type="ORF">MUK42_35251</name>
</gene>
<proteinExistence type="predicted"/>
<keyword evidence="3" id="KW-1185">Reference proteome</keyword>
<feature type="region of interest" description="Disordered" evidence="1">
    <location>
        <begin position="71"/>
        <end position="101"/>
    </location>
</feature>
<dbReference type="EMBL" id="CP097502">
    <property type="protein sequence ID" value="URD76583.1"/>
    <property type="molecule type" value="Genomic_DNA"/>
</dbReference>
<name>A0A9E7EGM3_9LILI</name>
<evidence type="ECO:0000313" key="2">
    <source>
        <dbReference type="EMBL" id="URD76583.1"/>
    </source>
</evidence>
<evidence type="ECO:0000313" key="3">
    <source>
        <dbReference type="Proteomes" id="UP001055439"/>
    </source>
</evidence>
<dbReference type="AlphaFoldDB" id="A0A9E7EGM3"/>
<evidence type="ECO:0000256" key="1">
    <source>
        <dbReference type="SAM" id="MobiDB-lite"/>
    </source>
</evidence>
<sequence length="101" mass="11324">MASGDGASPLPVRHSLLHLLHLLRSSSKPFLADRNRPISSPPPMARKKEGRFASVKLLLLGCASEEASQAYARSYSDWQRNRPRGRAKRKEERWSRDGGDV</sequence>
<protein>
    <submittedName>
        <fullName evidence="2">Uncharacterized protein</fullName>
    </submittedName>
</protein>
<accession>A0A9E7EGM3</accession>
<organism evidence="2 3">
    <name type="scientific">Musa troglodytarum</name>
    <name type="common">fe'i banana</name>
    <dbReference type="NCBI Taxonomy" id="320322"/>
    <lineage>
        <taxon>Eukaryota</taxon>
        <taxon>Viridiplantae</taxon>
        <taxon>Streptophyta</taxon>
        <taxon>Embryophyta</taxon>
        <taxon>Tracheophyta</taxon>
        <taxon>Spermatophyta</taxon>
        <taxon>Magnoliopsida</taxon>
        <taxon>Liliopsida</taxon>
        <taxon>Zingiberales</taxon>
        <taxon>Musaceae</taxon>
        <taxon>Musa</taxon>
    </lineage>
</organism>